<name>A0ABN2V6S4_9ACTN</name>
<dbReference type="InterPro" id="IPR016181">
    <property type="entry name" value="Acyl_CoA_acyltransferase"/>
</dbReference>
<dbReference type="RefSeq" id="WP_346070648.1">
    <property type="nucleotide sequence ID" value="NZ_BAAANQ010000004.1"/>
</dbReference>
<organism evidence="2 3">
    <name type="scientific">Streptomyces cheonanensis</name>
    <dbReference type="NCBI Taxonomy" id="312720"/>
    <lineage>
        <taxon>Bacteria</taxon>
        <taxon>Bacillati</taxon>
        <taxon>Actinomycetota</taxon>
        <taxon>Actinomycetes</taxon>
        <taxon>Kitasatosporales</taxon>
        <taxon>Streptomycetaceae</taxon>
        <taxon>Streptomyces</taxon>
    </lineage>
</organism>
<proteinExistence type="predicted"/>
<evidence type="ECO:0000313" key="2">
    <source>
        <dbReference type="EMBL" id="GAA2053253.1"/>
    </source>
</evidence>
<dbReference type="InterPro" id="IPR000182">
    <property type="entry name" value="GNAT_dom"/>
</dbReference>
<dbReference type="Gene3D" id="3.40.630.30">
    <property type="match status" value="1"/>
</dbReference>
<dbReference type="Proteomes" id="UP001403094">
    <property type="component" value="Unassembled WGS sequence"/>
</dbReference>
<keyword evidence="3" id="KW-1185">Reference proteome</keyword>
<dbReference type="SUPFAM" id="SSF55729">
    <property type="entry name" value="Acyl-CoA N-acyltransferases (Nat)"/>
    <property type="match status" value="1"/>
</dbReference>
<evidence type="ECO:0000259" key="1">
    <source>
        <dbReference type="PROSITE" id="PS51186"/>
    </source>
</evidence>
<sequence length="168" mass="18797">MNLHIEAARPDQLPVVEALLGDASAWLASRGIDQWQYPPHRDKIRRALDQGVCFLVLGESGPIGTIQIDDFADPEFWLPQDQPDSALYVHRMAVSRAGAGRGAGAFMLEWASVRAARAGKTWLRLDAWKDNPGLHRYYEGQGFARVRIVDLPHRRSGALFQRPTTVRA</sequence>
<accession>A0ABN2V6S4</accession>
<feature type="domain" description="N-acetyltransferase" evidence="1">
    <location>
        <begin position="3"/>
        <end position="165"/>
    </location>
</feature>
<gene>
    <name evidence="2" type="ORF">GCM10009757_27980</name>
</gene>
<dbReference type="PROSITE" id="PS51186">
    <property type="entry name" value="GNAT"/>
    <property type="match status" value="1"/>
</dbReference>
<reference evidence="2 3" key="1">
    <citation type="journal article" date="2019" name="Int. J. Syst. Evol. Microbiol.">
        <title>The Global Catalogue of Microorganisms (GCM) 10K type strain sequencing project: providing services to taxonomists for standard genome sequencing and annotation.</title>
        <authorList>
            <consortium name="The Broad Institute Genomics Platform"/>
            <consortium name="The Broad Institute Genome Sequencing Center for Infectious Disease"/>
            <person name="Wu L."/>
            <person name="Ma J."/>
        </authorList>
    </citation>
    <scope>NUCLEOTIDE SEQUENCE [LARGE SCALE GENOMIC DNA]</scope>
    <source>
        <strain evidence="2 3">JCM 14549</strain>
    </source>
</reference>
<protein>
    <submittedName>
        <fullName evidence="2">GNAT family N-acetyltransferase</fullName>
    </submittedName>
</protein>
<dbReference type="Pfam" id="PF00583">
    <property type="entry name" value="Acetyltransf_1"/>
    <property type="match status" value="1"/>
</dbReference>
<dbReference type="EMBL" id="BAAANQ010000004">
    <property type="protein sequence ID" value="GAA2053253.1"/>
    <property type="molecule type" value="Genomic_DNA"/>
</dbReference>
<evidence type="ECO:0000313" key="3">
    <source>
        <dbReference type="Proteomes" id="UP001403094"/>
    </source>
</evidence>
<comment type="caution">
    <text evidence="2">The sequence shown here is derived from an EMBL/GenBank/DDBJ whole genome shotgun (WGS) entry which is preliminary data.</text>
</comment>